<dbReference type="InterPro" id="IPR029052">
    <property type="entry name" value="Metallo-depent_PP-like"/>
</dbReference>
<feature type="signal peptide" evidence="3">
    <location>
        <begin position="1"/>
        <end position="20"/>
    </location>
</feature>
<keyword evidence="3" id="KW-0732">Signal</keyword>
<dbReference type="SUPFAM" id="SSF56300">
    <property type="entry name" value="Metallo-dependent phosphatases"/>
    <property type="match status" value="1"/>
</dbReference>
<dbReference type="SUPFAM" id="SSF55816">
    <property type="entry name" value="5'-nucleotidase (syn. UDP-sugar hydrolase), C-terminal domain"/>
    <property type="match status" value="1"/>
</dbReference>
<dbReference type="Gene3D" id="3.90.780.10">
    <property type="entry name" value="5'-Nucleotidase, C-terminal domain"/>
    <property type="match status" value="1"/>
</dbReference>
<dbReference type="GO" id="GO:0008253">
    <property type="term" value="F:5'-nucleotidase activity"/>
    <property type="evidence" value="ECO:0007669"/>
    <property type="project" value="TreeGrafter"/>
</dbReference>
<dbReference type="GO" id="GO:0008768">
    <property type="term" value="F:UDP-sugar diphosphatase activity"/>
    <property type="evidence" value="ECO:0007669"/>
    <property type="project" value="TreeGrafter"/>
</dbReference>
<gene>
    <name evidence="5" type="ORF">CYJ25_02450</name>
</gene>
<dbReference type="GO" id="GO:0030288">
    <property type="term" value="C:outer membrane-bounded periplasmic space"/>
    <property type="evidence" value="ECO:0007669"/>
    <property type="project" value="TreeGrafter"/>
</dbReference>
<dbReference type="GO" id="GO:0009166">
    <property type="term" value="P:nucleotide catabolic process"/>
    <property type="evidence" value="ECO:0007669"/>
    <property type="project" value="InterPro"/>
</dbReference>
<feature type="chain" id="PRO_5014125384" evidence="3">
    <location>
        <begin position="21"/>
        <end position="786"/>
    </location>
</feature>
<dbReference type="AlphaFoldDB" id="A0A2I1I7N6"/>
<sequence>MLIGGSAAFLLALSPVAALAVPTTDGASDEPQSGVAAGVTGAQSGAATTLVDSDAEGASAPSAPDSTPATGAPALAPANGGGVVELDLYTLTDVHGHIEQVTKKGTVKEAGLAAMNCYLKSARNKNPNSSFTLLGDNIGASPYTSGSLKDNPTIAALNTLDPLASTIGNHELDMGQAVFKQRVDGSNTAEFVQAGFPYLGANVRGMGSWEDGGISKPYLGDYKVWASPSGVKVAFIGAIAQDVPYKLSPGTTAGLVFDDPIARIDELAAQIKQSGEAQVVIAMLDDDVKNNYPLVGKNVDGIMGGDTHVPYEFDKVDSAEKLDSKNPLLAGVASGSYTDNLGLIRISYDMTAGAVVKADTQLVPAAKVAECGEDPETKAIVDKAVVDSKEAGKRVVGTGYTEAFRRGVFTTPGGQTDPGSNRGIESSLGDFVADAMRETITTKEGRPVDIGIINAGGLREDLVPNDDGTITYAQSYAVMPFSNELGYVSITGADFKLALEQQWKTNLNSQNSRPLLKLGISENVRYTYDPERPFGERITSVTVNGQPLDEAKTYTVGSVTFLLAGGDSFDALTKGGPFVNSGNLDRDKFNEFLAAHSGASPRSLKSAIGVTLPKDPVKDGASFTVGLRGLSFSEGPSKTAGVRVAAGGEATAATVDNSLIEDHASDESSVITTDGAGRATVSVTAIGACEGKAAGEVVPAPVTIDTDFGRVVEASAGLSVNVACAGPGSNPPSDGGAASSASTTGTSSGKTGKSGLARTGFDGGSVLVLVGLFLGAGAVALTTKRR</sequence>
<keyword evidence="2" id="KW-0812">Transmembrane</keyword>
<evidence type="ECO:0000256" key="3">
    <source>
        <dbReference type="SAM" id="SignalP"/>
    </source>
</evidence>
<proteinExistence type="predicted"/>
<dbReference type="Proteomes" id="UP000234545">
    <property type="component" value="Unassembled WGS sequence"/>
</dbReference>
<feature type="compositionally biased region" description="Low complexity" evidence="1">
    <location>
        <begin position="57"/>
        <end position="76"/>
    </location>
</feature>
<feature type="domain" description="5'-Nucleotidase C-terminal" evidence="4">
    <location>
        <begin position="420"/>
        <end position="573"/>
    </location>
</feature>
<keyword evidence="2" id="KW-0472">Membrane</keyword>
<dbReference type="InterPro" id="IPR036907">
    <property type="entry name" value="5'-Nucleotdase_C_sf"/>
</dbReference>
<comment type="caution">
    <text evidence="5">The sequence shown here is derived from an EMBL/GenBank/DDBJ whole genome shotgun (WGS) entry which is preliminary data.</text>
</comment>
<dbReference type="OrthoDB" id="1016457at2"/>
<keyword evidence="2" id="KW-1133">Transmembrane helix</keyword>
<dbReference type="Gene3D" id="3.60.21.10">
    <property type="match status" value="1"/>
</dbReference>
<evidence type="ECO:0000313" key="5">
    <source>
        <dbReference type="EMBL" id="PKY67111.1"/>
    </source>
</evidence>
<dbReference type="EMBL" id="PKKJ01000001">
    <property type="protein sequence ID" value="PKY67111.1"/>
    <property type="molecule type" value="Genomic_DNA"/>
</dbReference>
<dbReference type="PANTHER" id="PTHR11575">
    <property type="entry name" value="5'-NUCLEOTIDASE-RELATED"/>
    <property type="match status" value="1"/>
</dbReference>
<feature type="region of interest" description="Disordered" evidence="1">
    <location>
        <begin position="727"/>
        <end position="754"/>
    </location>
</feature>
<evidence type="ECO:0000256" key="2">
    <source>
        <dbReference type="SAM" id="Phobius"/>
    </source>
</evidence>
<feature type="transmembrane region" description="Helical" evidence="2">
    <location>
        <begin position="763"/>
        <end position="783"/>
    </location>
</feature>
<dbReference type="InterPro" id="IPR006179">
    <property type="entry name" value="5_nucleotidase/apyrase"/>
</dbReference>
<dbReference type="PRINTS" id="PR01607">
    <property type="entry name" value="APYRASEFAMLY"/>
</dbReference>
<dbReference type="InterPro" id="IPR008334">
    <property type="entry name" value="5'-Nucleotdase_C"/>
</dbReference>
<name>A0A2I1I7N6_9ACTO</name>
<feature type="region of interest" description="Disordered" evidence="1">
    <location>
        <begin position="52"/>
        <end position="76"/>
    </location>
</feature>
<evidence type="ECO:0000313" key="6">
    <source>
        <dbReference type="Proteomes" id="UP000234545"/>
    </source>
</evidence>
<evidence type="ECO:0000256" key="1">
    <source>
        <dbReference type="SAM" id="MobiDB-lite"/>
    </source>
</evidence>
<protein>
    <submittedName>
        <fullName evidence="5">Bifunctional metallophosphatase/5'-nucleotidase</fullName>
    </submittedName>
</protein>
<reference evidence="5 6" key="1">
    <citation type="submission" date="2017-12" db="EMBL/GenBank/DDBJ databases">
        <title>Phylogenetic diversity of female urinary microbiome.</title>
        <authorList>
            <person name="Thomas-White K."/>
            <person name="Wolfe A.J."/>
        </authorList>
    </citation>
    <scope>NUCLEOTIDE SEQUENCE [LARGE SCALE GENOMIC DNA]</scope>
    <source>
        <strain evidence="5 6">UMB0250</strain>
    </source>
</reference>
<evidence type="ECO:0000259" key="4">
    <source>
        <dbReference type="Pfam" id="PF02872"/>
    </source>
</evidence>
<dbReference type="PANTHER" id="PTHR11575:SF24">
    <property type="entry name" value="5'-NUCLEOTIDASE"/>
    <property type="match status" value="1"/>
</dbReference>
<accession>A0A2I1I7N6</accession>
<organism evidence="5 6">
    <name type="scientific">Schaalia turicensis</name>
    <dbReference type="NCBI Taxonomy" id="131111"/>
    <lineage>
        <taxon>Bacteria</taxon>
        <taxon>Bacillati</taxon>
        <taxon>Actinomycetota</taxon>
        <taxon>Actinomycetes</taxon>
        <taxon>Actinomycetales</taxon>
        <taxon>Actinomycetaceae</taxon>
        <taxon>Schaalia</taxon>
    </lineage>
</organism>
<dbReference type="Pfam" id="PF02872">
    <property type="entry name" value="5_nucleotid_C"/>
    <property type="match status" value="1"/>
</dbReference>